<dbReference type="KEGG" id="cbaa:SRAA_1110"/>
<evidence type="ECO:0000256" key="1">
    <source>
        <dbReference type="SAM" id="MobiDB-lite"/>
    </source>
</evidence>
<dbReference type="Proteomes" id="UP000067461">
    <property type="component" value="Chromosome"/>
</dbReference>
<evidence type="ECO:0000313" key="3">
    <source>
        <dbReference type="EMBL" id="BAO80964.1"/>
    </source>
</evidence>
<organism evidence="3 4">
    <name type="scientific">Serpentinimonas raichei</name>
    <dbReference type="NCBI Taxonomy" id="1458425"/>
    <lineage>
        <taxon>Bacteria</taxon>
        <taxon>Pseudomonadati</taxon>
        <taxon>Pseudomonadota</taxon>
        <taxon>Betaproteobacteria</taxon>
        <taxon>Burkholderiales</taxon>
        <taxon>Comamonadaceae</taxon>
        <taxon>Serpentinimonas</taxon>
    </lineage>
</organism>
<proteinExistence type="predicted"/>
<gene>
    <name evidence="3" type="ORF">SRAA_1110</name>
</gene>
<name>A0A060NPX7_9BURK</name>
<feature type="region of interest" description="Disordered" evidence="1">
    <location>
        <begin position="637"/>
        <end position="665"/>
    </location>
</feature>
<dbReference type="PANTHER" id="PTHR43681:SF1">
    <property type="entry name" value="SARCALUMENIN"/>
    <property type="match status" value="1"/>
</dbReference>
<dbReference type="OrthoDB" id="5295100at2"/>
<feature type="domain" description="Dynamin N-terminal" evidence="2">
    <location>
        <begin position="56"/>
        <end position="272"/>
    </location>
</feature>
<evidence type="ECO:0000259" key="2">
    <source>
        <dbReference type="Pfam" id="PF00350"/>
    </source>
</evidence>
<accession>A0A060NPX7</accession>
<dbReference type="InterPro" id="IPR027417">
    <property type="entry name" value="P-loop_NTPase"/>
</dbReference>
<dbReference type="RefSeq" id="WP_045531388.1">
    <property type="nucleotide sequence ID" value="NZ_AP014568.1"/>
</dbReference>
<dbReference type="InterPro" id="IPR051943">
    <property type="entry name" value="TRAFAC_Dynamin-like_GTPase"/>
</dbReference>
<dbReference type="InterPro" id="IPR045063">
    <property type="entry name" value="Dynamin_N"/>
</dbReference>
<dbReference type="Gene3D" id="3.40.50.300">
    <property type="entry name" value="P-loop containing nucleotide triphosphate hydrolases"/>
    <property type="match status" value="1"/>
</dbReference>
<keyword evidence="4" id="KW-1185">Reference proteome</keyword>
<protein>
    <submittedName>
        <fullName evidence="3">Predicted GTPase (Dynamin-related)</fullName>
    </submittedName>
</protein>
<dbReference type="AlphaFoldDB" id="A0A060NPX7"/>
<evidence type="ECO:0000313" key="4">
    <source>
        <dbReference type="Proteomes" id="UP000067461"/>
    </source>
</evidence>
<sequence length="665" mass="74872">MAFIQQFEQHNRWRQLRTQDLMRLGQWLEAHDLLDEGSRARLANLQAQLASDRVMVAFVAEFSRGKSELINAIFFAGYGRRIMPASAGRTTMCPTELGYEADLPPCLRLLPIETRMQAQSLLEWRSAPEQWQRIDLDVNQPEQLAQAIERVAQTLRVPVEQARALGFWHEDNPQDNPAPGPDGLVEVPRWRHALINMAHPLLKQGLVIVDTPGLNAIGTEPELTVGLLPQAHAVVFILAADAGVSKSDLAIWREHLAPVAERSEARLVVLNKIDVLWDELSTPEAIEAQIERQRQHSAEVLGLQGQQVFAVSAQKGLLAKVRQDAQLLQQSRLPELERALADDVLGQRRRLLQSALEQAVHQLRTEVERQLQVRDHEIEEQVQELQSLRGKNATVIRQMRTRIELEQTEFDQSAARIQALRSVHLKTLRRLFALLGSNQIKSEVAELALALKQPGVKLGVKKIYTSTFARLRQNLAETQGLADEVHEMLSGMFRNLNAEYGFTLQAPLRLDLSRHLQAIDEIEITHLQYLGVTNLLRLTQAGFCERLAKAVLSRLRHLYEEASNEVELWSKTAAARLDGQLRERRRNFARRIEAVHRIQEAAGSLDERIDELQARQAEVGAEQTRWQQLCTEVSRPDAAGATLVPDAAGVARSERPEPALSSASG</sequence>
<dbReference type="EMBL" id="AP014568">
    <property type="protein sequence ID" value="BAO80964.1"/>
    <property type="molecule type" value="Genomic_DNA"/>
</dbReference>
<reference evidence="3 4" key="1">
    <citation type="journal article" date="2014" name="Nat. Commun.">
        <title>Physiological and genomic features of highly alkaliphilic hydrogen-utilizing Betaproteobacteria from a continental serpentinizing site.</title>
        <authorList>
            <person name="Suzuki S."/>
            <person name="Kuenen J.G."/>
            <person name="Schipper K."/>
            <person name="van der Velde S."/>
            <person name="Ishii S."/>
            <person name="Wu A."/>
            <person name="Sorokin D.Y."/>
            <person name="Tenney A."/>
            <person name="Meng X.Y."/>
            <person name="Morrill P.L."/>
            <person name="Kamagata Y."/>
            <person name="Muyzer G."/>
            <person name="Nealson K.H."/>
        </authorList>
    </citation>
    <scope>NUCLEOTIDE SEQUENCE [LARGE SCALE GENOMIC DNA]</scope>
    <source>
        <strain evidence="3 4">A1</strain>
    </source>
</reference>
<dbReference type="HOGENOM" id="CLU_027322_0_0_4"/>
<dbReference type="SUPFAM" id="SSF52540">
    <property type="entry name" value="P-loop containing nucleoside triphosphate hydrolases"/>
    <property type="match status" value="1"/>
</dbReference>
<dbReference type="STRING" id="1458425.SRAA_1110"/>
<dbReference type="PANTHER" id="PTHR43681">
    <property type="entry name" value="TRANSMEMBRANE GTPASE FZO"/>
    <property type="match status" value="1"/>
</dbReference>
<dbReference type="Pfam" id="PF00350">
    <property type="entry name" value="Dynamin_N"/>
    <property type="match status" value="1"/>
</dbReference>